<comment type="caution">
    <text evidence="7">The sequence shown here is derived from an EMBL/GenBank/DDBJ whole genome shotgun (WGS) entry which is preliminary data.</text>
</comment>
<comment type="similarity">
    <text evidence="2">Belongs to the oxygen-dependent FAD-linked oxidoreductase family.</text>
</comment>
<dbReference type="RefSeq" id="WP_062737056.1">
    <property type="nucleotide sequence ID" value="NZ_BJZS01000077.1"/>
</dbReference>
<evidence type="ECO:0000313" key="7">
    <source>
        <dbReference type="EMBL" id="GEO96300.1"/>
    </source>
</evidence>
<dbReference type="Proteomes" id="UP000321103">
    <property type="component" value="Unassembled WGS sequence"/>
</dbReference>
<dbReference type="InterPro" id="IPR012951">
    <property type="entry name" value="BBE"/>
</dbReference>
<keyword evidence="5" id="KW-0560">Oxidoreductase</keyword>
<dbReference type="InterPro" id="IPR050416">
    <property type="entry name" value="FAD-linked_Oxidoreductase"/>
</dbReference>
<evidence type="ECO:0000256" key="4">
    <source>
        <dbReference type="ARBA" id="ARBA00022827"/>
    </source>
</evidence>
<dbReference type="InterPro" id="IPR016169">
    <property type="entry name" value="FAD-bd_PCMH_sub2"/>
</dbReference>
<dbReference type="PROSITE" id="PS51387">
    <property type="entry name" value="FAD_PCMH"/>
    <property type="match status" value="1"/>
</dbReference>
<keyword evidence="8" id="KW-1185">Reference proteome</keyword>
<dbReference type="InterPro" id="IPR036318">
    <property type="entry name" value="FAD-bd_PCMH-like_sf"/>
</dbReference>
<dbReference type="Gene3D" id="3.30.43.10">
    <property type="entry name" value="Uridine Diphospho-n-acetylenolpyruvylglucosamine Reductase, domain 2"/>
    <property type="match status" value="1"/>
</dbReference>
<dbReference type="AlphaFoldDB" id="A0A512IF56"/>
<evidence type="ECO:0000259" key="6">
    <source>
        <dbReference type="PROSITE" id="PS51387"/>
    </source>
</evidence>
<dbReference type="EMBL" id="BJZS01000077">
    <property type="protein sequence ID" value="GEO96300.1"/>
    <property type="molecule type" value="Genomic_DNA"/>
</dbReference>
<dbReference type="PANTHER" id="PTHR42973">
    <property type="entry name" value="BINDING OXIDOREDUCTASE, PUTATIVE (AFU_ORTHOLOGUE AFUA_1G17690)-RELATED"/>
    <property type="match status" value="1"/>
</dbReference>
<keyword evidence="3" id="KW-0285">Flavoprotein</keyword>
<reference evidence="7 8" key="1">
    <citation type="submission" date="2019-07" db="EMBL/GenBank/DDBJ databases">
        <title>Whole genome shotgun sequence of Kocuria turfanensis NBRC 107627.</title>
        <authorList>
            <person name="Hosoyama A."/>
            <person name="Uohara A."/>
            <person name="Ohji S."/>
            <person name="Ichikawa N."/>
        </authorList>
    </citation>
    <scope>NUCLEOTIDE SEQUENCE [LARGE SCALE GENOMIC DNA]</scope>
    <source>
        <strain evidence="7 8">NBRC 107627</strain>
    </source>
</reference>
<name>A0A512IF56_9MICC</name>
<dbReference type="InterPro" id="IPR006094">
    <property type="entry name" value="Oxid_FAD_bind_N"/>
</dbReference>
<comment type="cofactor">
    <cofactor evidence="1">
        <name>FAD</name>
        <dbReference type="ChEBI" id="CHEBI:57692"/>
    </cofactor>
</comment>
<dbReference type="Gene3D" id="3.40.462.20">
    <property type="match status" value="1"/>
</dbReference>
<sequence length="475" mass="51134">MSTTHRRVPEDTTARALQELADRLTGRMVAPGDPDYDRARRFWNSLLDVRPRAVVRAGSVRDIDLAVAAAQRIRLPLAVRGGGHGVAGSGALEDCLLLDLGRLRQIVVDPANQLVSVEPGTTIGGLDRATTAHGLAVPLGAVSTAGVAGLALGGGMGWLTRSNGLTLDNLDSADVVTATGDHLHASEEENPELFWGLRGGGGNFGVVSSFTFGARRMPALVLAGSLRYRRQRWTGALRAFARWAHDLPDELNPIVTFGFGPPGAAAGDEPSMAVQFCWVAEDHVAGRALVDELRADAPPDAEDVAAVPWLDWQSARDGAFPRGSRGRWQNLPLGRLDDEVVDVVVRLASGITDRGAGIDLHRLGGAFGRVAEEATAFPNRSAPYWLTSHGVRQDPAEDERLTAFTRTVHAELQPFAEHGQYLNLLGPDSASAGNTDRAVHQVYGREKLQRLVRLKDRYDPGNLFRLNLNVAPSRR</sequence>
<evidence type="ECO:0000313" key="8">
    <source>
        <dbReference type="Proteomes" id="UP000321103"/>
    </source>
</evidence>
<evidence type="ECO:0000256" key="2">
    <source>
        <dbReference type="ARBA" id="ARBA00005466"/>
    </source>
</evidence>
<dbReference type="PANTHER" id="PTHR42973:SF39">
    <property type="entry name" value="FAD-BINDING PCMH-TYPE DOMAIN-CONTAINING PROTEIN"/>
    <property type="match status" value="1"/>
</dbReference>
<dbReference type="Pfam" id="PF08031">
    <property type="entry name" value="BBE"/>
    <property type="match status" value="1"/>
</dbReference>
<protein>
    <submittedName>
        <fullName evidence="7">Dehydrogenase</fullName>
    </submittedName>
</protein>
<dbReference type="InterPro" id="IPR016166">
    <property type="entry name" value="FAD-bd_PCMH"/>
</dbReference>
<organism evidence="7 8">
    <name type="scientific">Kocuria turfanensis</name>
    <dbReference type="NCBI Taxonomy" id="388357"/>
    <lineage>
        <taxon>Bacteria</taxon>
        <taxon>Bacillati</taxon>
        <taxon>Actinomycetota</taxon>
        <taxon>Actinomycetes</taxon>
        <taxon>Micrococcales</taxon>
        <taxon>Micrococcaceae</taxon>
        <taxon>Kocuria</taxon>
    </lineage>
</organism>
<evidence type="ECO:0000256" key="3">
    <source>
        <dbReference type="ARBA" id="ARBA00022630"/>
    </source>
</evidence>
<dbReference type="InterPro" id="IPR006093">
    <property type="entry name" value="Oxy_OxRdtase_FAD_BS"/>
</dbReference>
<dbReference type="Pfam" id="PF01565">
    <property type="entry name" value="FAD_binding_4"/>
    <property type="match status" value="1"/>
</dbReference>
<dbReference type="SUPFAM" id="SSF56176">
    <property type="entry name" value="FAD-binding/transporter-associated domain-like"/>
    <property type="match status" value="1"/>
</dbReference>
<gene>
    <name evidence="7" type="ORF">KTU01_24230</name>
</gene>
<dbReference type="GO" id="GO:0016491">
    <property type="term" value="F:oxidoreductase activity"/>
    <property type="evidence" value="ECO:0007669"/>
    <property type="project" value="UniProtKB-KW"/>
</dbReference>
<dbReference type="PROSITE" id="PS00862">
    <property type="entry name" value="OX2_COVAL_FAD"/>
    <property type="match status" value="1"/>
</dbReference>
<dbReference type="InterPro" id="IPR016167">
    <property type="entry name" value="FAD-bd_PCMH_sub1"/>
</dbReference>
<dbReference type="Gene3D" id="3.30.465.10">
    <property type="match status" value="1"/>
</dbReference>
<dbReference type="GO" id="GO:0071949">
    <property type="term" value="F:FAD binding"/>
    <property type="evidence" value="ECO:0007669"/>
    <property type="project" value="InterPro"/>
</dbReference>
<evidence type="ECO:0000256" key="5">
    <source>
        <dbReference type="ARBA" id="ARBA00023002"/>
    </source>
</evidence>
<dbReference type="STRING" id="388357.GCA_001580365_02612"/>
<accession>A0A512IF56</accession>
<keyword evidence="4" id="KW-0274">FAD</keyword>
<evidence type="ECO:0000256" key="1">
    <source>
        <dbReference type="ARBA" id="ARBA00001974"/>
    </source>
</evidence>
<proteinExistence type="inferred from homology"/>
<feature type="domain" description="FAD-binding PCMH-type" evidence="6">
    <location>
        <begin position="47"/>
        <end position="217"/>
    </location>
</feature>